<dbReference type="OrthoDB" id="3862662at2759"/>
<keyword evidence="5" id="KW-0539">Nucleus</keyword>
<dbReference type="HOGENOM" id="CLU_007531_1_2_1"/>
<dbReference type="GeneID" id="25329713"/>
<evidence type="ECO:0000256" key="1">
    <source>
        <dbReference type="ARBA" id="ARBA00004123"/>
    </source>
</evidence>
<organism evidence="7 8">
    <name type="scientific">Exophiala xenobiotica</name>
    <dbReference type="NCBI Taxonomy" id="348802"/>
    <lineage>
        <taxon>Eukaryota</taxon>
        <taxon>Fungi</taxon>
        <taxon>Dikarya</taxon>
        <taxon>Ascomycota</taxon>
        <taxon>Pezizomycotina</taxon>
        <taxon>Eurotiomycetes</taxon>
        <taxon>Chaetothyriomycetidae</taxon>
        <taxon>Chaetothyriales</taxon>
        <taxon>Herpotrichiellaceae</taxon>
        <taxon>Exophiala</taxon>
    </lineage>
</organism>
<feature type="domain" description="Xylanolytic transcriptional activator regulatory" evidence="6">
    <location>
        <begin position="170"/>
        <end position="252"/>
    </location>
</feature>
<dbReference type="PANTHER" id="PTHR47338:SF10">
    <property type="entry name" value="TRANSCRIPTION FACTOR DOMAIN-CONTAINING PROTEIN-RELATED"/>
    <property type="match status" value="1"/>
</dbReference>
<evidence type="ECO:0000256" key="5">
    <source>
        <dbReference type="ARBA" id="ARBA00023242"/>
    </source>
</evidence>
<dbReference type="AlphaFoldDB" id="A0A0D2EBS6"/>
<dbReference type="CDD" id="cd12148">
    <property type="entry name" value="fungal_TF_MHR"/>
    <property type="match status" value="1"/>
</dbReference>
<dbReference type="GO" id="GO:0003677">
    <property type="term" value="F:DNA binding"/>
    <property type="evidence" value="ECO:0007669"/>
    <property type="project" value="InterPro"/>
</dbReference>
<evidence type="ECO:0000313" key="8">
    <source>
        <dbReference type="Proteomes" id="UP000054342"/>
    </source>
</evidence>
<proteinExistence type="predicted"/>
<protein>
    <recommendedName>
        <fullName evidence="6">Xylanolytic transcriptional activator regulatory domain-containing protein</fullName>
    </recommendedName>
</protein>
<dbReference type="GO" id="GO:0000981">
    <property type="term" value="F:DNA-binding transcription factor activity, RNA polymerase II-specific"/>
    <property type="evidence" value="ECO:0007669"/>
    <property type="project" value="InterPro"/>
</dbReference>
<comment type="subcellular location">
    <subcellularLocation>
        <location evidence="1">Nucleus</location>
    </subcellularLocation>
</comment>
<sequence>MLNLAYIIHPCFENCSPTPGNAVEGVDESNDHYLDELMMSCDCLGLTLGQLNILLPRYFEVYTAFQLFRLPEIQTKLRQIPTVAQRTALLASMLAFALKDLDHHDVNNMTQEHVLTHSTGVPSIHFRALAIKYMEQAMTELGDEAVTLPLLQAMILNTHCILVQGVRGRPWRYLGTCIRSAYELNLHLIDAGKPHGQALSTNAEQWCIEEEWRRAWWAIWEMDVFASFIRRCPTGIDWSQNETFLPAEDERWYRGEPQASCLLGLSLVNRWKSLVATQNQSPKAWFILINSLMKDAQNVSSPTSIDKFHLSHRDPTQDVEQAVAQDVRRRQQQKKTSDINRLDTVLNCLHCTVAALPKRLKYHGQYLNFGGIDTKRPGAITQRLTDSFVYGIYLMTQLTKMMVLKYHVFRTGAKWTMARNTDSADNVATANEAGTLTDHHAILSPSKAESQHLAQYFEAADNVVNIVRCCPEDHYKHLNPFLASTTWLSGAIQLLHRSLLANGCSDRELIDSKFELVSMTYLKAVGFWNMSQVPLRNWETIANGLENVKVGPSTEDHDQHQTPWVFTGGNVSHVPITEQANISSSTALSNANSKSGVIDQCFRYLIDDSKQRTGMAPDPAPTDLALASTMQAQQHLPYTPLSNNTYAPEHLLTQTQQSLGIMSSEYDAETVRMPSFGGTEAHPTFSPQFLDCMPFATDRAMNMDFSNYLDEILSGSYVP</sequence>
<gene>
    <name evidence="7" type="ORF">PV05_07805</name>
</gene>
<dbReference type="GO" id="GO:0006351">
    <property type="term" value="P:DNA-templated transcription"/>
    <property type="evidence" value="ECO:0007669"/>
    <property type="project" value="InterPro"/>
</dbReference>
<evidence type="ECO:0000259" key="6">
    <source>
        <dbReference type="SMART" id="SM00906"/>
    </source>
</evidence>
<dbReference type="EMBL" id="KN847321">
    <property type="protein sequence ID" value="KIW52140.1"/>
    <property type="molecule type" value="Genomic_DNA"/>
</dbReference>
<dbReference type="PANTHER" id="PTHR47338">
    <property type="entry name" value="ZN(II)2CYS6 TRANSCRIPTION FACTOR (EUROFUNG)-RELATED"/>
    <property type="match status" value="1"/>
</dbReference>
<evidence type="ECO:0000256" key="2">
    <source>
        <dbReference type="ARBA" id="ARBA00022723"/>
    </source>
</evidence>
<keyword evidence="3" id="KW-0805">Transcription regulation</keyword>
<dbReference type="InterPro" id="IPR007219">
    <property type="entry name" value="XnlR_reg_dom"/>
</dbReference>
<dbReference type="InterPro" id="IPR050815">
    <property type="entry name" value="TF_fung"/>
</dbReference>
<name>A0A0D2EBS6_9EURO</name>
<dbReference type="GO" id="GO:0005634">
    <property type="term" value="C:nucleus"/>
    <property type="evidence" value="ECO:0007669"/>
    <property type="project" value="UniProtKB-SubCell"/>
</dbReference>
<keyword evidence="4" id="KW-0804">Transcription</keyword>
<reference evidence="7 8" key="1">
    <citation type="submission" date="2015-01" db="EMBL/GenBank/DDBJ databases">
        <title>The Genome Sequence of Exophiala xenobiotica CBS118157.</title>
        <authorList>
            <consortium name="The Broad Institute Genomics Platform"/>
            <person name="Cuomo C."/>
            <person name="de Hoog S."/>
            <person name="Gorbushina A."/>
            <person name="Stielow B."/>
            <person name="Teixiera M."/>
            <person name="Abouelleil A."/>
            <person name="Chapman S.B."/>
            <person name="Priest M."/>
            <person name="Young S.K."/>
            <person name="Wortman J."/>
            <person name="Nusbaum C."/>
            <person name="Birren B."/>
        </authorList>
    </citation>
    <scope>NUCLEOTIDE SEQUENCE [LARGE SCALE GENOMIC DNA]</scope>
    <source>
        <strain evidence="7 8">CBS 118157</strain>
    </source>
</reference>
<dbReference type="STRING" id="348802.A0A0D2EBS6"/>
<dbReference type="GO" id="GO:0008270">
    <property type="term" value="F:zinc ion binding"/>
    <property type="evidence" value="ECO:0007669"/>
    <property type="project" value="InterPro"/>
</dbReference>
<dbReference type="Proteomes" id="UP000054342">
    <property type="component" value="Unassembled WGS sequence"/>
</dbReference>
<evidence type="ECO:0000256" key="4">
    <source>
        <dbReference type="ARBA" id="ARBA00023163"/>
    </source>
</evidence>
<accession>A0A0D2EBS6</accession>
<dbReference type="Pfam" id="PF04082">
    <property type="entry name" value="Fungal_trans"/>
    <property type="match status" value="1"/>
</dbReference>
<dbReference type="SMART" id="SM00906">
    <property type="entry name" value="Fungal_trans"/>
    <property type="match status" value="1"/>
</dbReference>
<dbReference type="RefSeq" id="XP_013312724.1">
    <property type="nucleotide sequence ID" value="XM_013457270.1"/>
</dbReference>
<keyword evidence="2" id="KW-0479">Metal-binding</keyword>
<evidence type="ECO:0000256" key="3">
    <source>
        <dbReference type="ARBA" id="ARBA00023015"/>
    </source>
</evidence>
<evidence type="ECO:0000313" key="7">
    <source>
        <dbReference type="EMBL" id="KIW52140.1"/>
    </source>
</evidence>
<keyword evidence="8" id="KW-1185">Reference proteome</keyword>